<keyword evidence="5" id="KW-0548">Nucleotidyltransferase</keyword>
<evidence type="ECO:0000313" key="14">
    <source>
        <dbReference type="EMBL" id="SVA92988.1"/>
    </source>
</evidence>
<dbReference type="SMART" id="SM00400">
    <property type="entry name" value="ZnF_CHCC"/>
    <property type="match status" value="1"/>
</dbReference>
<name>A0A381ZUL7_9ZZZZ</name>
<evidence type="ECO:0000256" key="8">
    <source>
        <dbReference type="ARBA" id="ARBA00022771"/>
    </source>
</evidence>
<dbReference type="NCBIfam" id="TIGR01391">
    <property type="entry name" value="dnaG"/>
    <property type="match status" value="1"/>
</dbReference>
<evidence type="ECO:0000256" key="10">
    <source>
        <dbReference type="ARBA" id="ARBA00022842"/>
    </source>
</evidence>
<dbReference type="SMART" id="SM00493">
    <property type="entry name" value="TOPRIM"/>
    <property type="match status" value="1"/>
</dbReference>
<evidence type="ECO:0000256" key="12">
    <source>
        <dbReference type="ARBA" id="ARBA00023163"/>
    </source>
</evidence>
<evidence type="ECO:0000256" key="1">
    <source>
        <dbReference type="ARBA" id="ARBA00001947"/>
    </source>
</evidence>
<sequence length="567" mass="64587">MARISEQVIEQIRSTADIIEVVSGYVQLKKRGRNFFGLCPFHGEKTPSFSVNPERQIYKCFGCDVGGGVINFIMEIEGMEFINAIKHLANQYSIEIKIDDTNGKDKNFITQLFDLHETTSIIFLKNLNTKEGSKVLDHLKFRGLKREIIKKFKLGYSLKQKDSLLSTFRKNGVKGDVMKQSGLFIDTKAGYIDRFNGRIMFSIPNSTGKITAFAGRVFESDEPAKYVNSPETPLYNKSKILYGLHESKHAIRENKSAIVVEGYLDFLQLYQSGIHNVVAVSGTAFTSQHALQLKRFCNDVFLAYDGDSAGKAAAIRAGYVLLRSRISTFIVNIPEGLDPDDWVKKDGNKPFFEAVKNSDKLLPFHYNNYSGDINSTSGKTAFVNEVLTELVQITNPVDRELYGREISELVGVSPESIFQSISNMLEKQQRRKNFQKKNQVITAPKIIKNQLLEYDLIRLCFSKDQTIRKYLFDHIKPGWLVKESSKEIYDKVYIHLHSESPPEVNLIMSELKEREHRNELAKLVFDLEKLIPTLKSAQECVTRLEQSQINSQIQLFREELKIAESSG</sequence>
<dbReference type="Gene3D" id="1.10.860.10">
    <property type="entry name" value="DNAb Helicase, Chain A"/>
    <property type="match status" value="1"/>
</dbReference>
<dbReference type="InterPro" id="IPR034151">
    <property type="entry name" value="TOPRIM_DnaG_bac"/>
</dbReference>
<protein>
    <recommendedName>
        <fullName evidence="13">Toprim domain-containing protein</fullName>
    </recommendedName>
</protein>
<dbReference type="InterPro" id="IPR050219">
    <property type="entry name" value="DnaG_primase"/>
</dbReference>
<feature type="non-terminal residue" evidence="14">
    <location>
        <position position="567"/>
    </location>
</feature>
<dbReference type="SUPFAM" id="SSF56731">
    <property type="entry name" value="DNA primase core"/>
    <property type="match status" value="1"/>
</dbReference>
<keyword evidence="9" id="KW-0862">Zinc</keyword>
<dbReference type="Pfam" id="PF10410">
    <property type="entry name" value="DnaB_bind"/>
    <property type="match status" value="1"/>
</dbReference>
<evidence type="ECO:0000256" key="9">
    <source>
        <dbReference type="ARBA" id="ARBA00022833"/>
    </source>
</evidence>
<dbReference type="Pfam" id="PF01807">
    <property type="entry name" value="Zn_ribbon_DnaG"/>
    <property type="match status" value="1"/>
</dbReference>
<proteinExistence type="inferred from homology"/>
<evidence type="ECO:0000256" key="5">
    <source>
        <dbReference type="ARBA" id="ARBA00022695"/>
    </source>
</evidence>
<dbReference type="EMBL" id="UINC01022742">
    <property type="protein sequence ID" value="SVA92988.1"/>
    <property type="molecule type" value="Genomic_DNA"/>
</dbReference>
<dbReference type="GO" id="GO:0003899">
    <property type="term" value="F:DNA-directed RNA polymerase activity"/>
    <property type="evidence" value="ECO:0007669"/>
    <property type="project" value="InterPro"/>
</dbReference>
<evidence type="ECO:0000256" key="7">
    <source>
        <dbReference type="ARBA" id="ARBA00022723"/>
    </source>
</evidence>
<dbReference type="Gene3D" id="3.90.580.10">
    <property type="entry name" value="Zinc finger, CHC2-type domain"/>
    <property type="match status" value="1"/>
</dbReference>
<dbReference type="GO" id="GO:0008270">
    <property type="term" value="F:zinc ion binding"/>
    <property type="evidence" value="ECO:0007669"/>
    <property type="project" value="UniProtKB-KW"/>
</dbReference>
<dbReference type="GO" id="GO:0000428">
    <property type="term" value="C:DNA-directed RNA polymerase complex"/>
    <property type="evidence" value="ECO:0007669"/>
    <property type="project" value="UniProtKB-KW"/>
</dbReference>
<accession>A0A381ZUL7</accession>
<dbReference type="Gene3D" id="3.40.1360.10">
    <property type="match status" value="1"/>
</dbReference>
<evidence type="ECO:0000256" key="6">
    <source>
        <dbReference type="ARBA" id="ARBA00022705"/>
    </source>
</evidence>
<dbReference type="GO" id="GO:0006269">
    <property type="term" value="P:DNA replication, synthesis of primer"/>
    <property type="evidence" value="ECO:0007669"/>
    <property type="project" value="UniProtKB-KW"/>
</dbReference>
<dbReference type="InterPro" id="IPR002694">
    <property type="entry name" value="Znf_CHC2"/>
</dbReference>
<dbReference type="GO" id="GO:0005737">
    <property type="term" value="C:cytoplasm"/>
    <property type="evidence" value="ECO:0007669"/>
    <property type="project" value="TreeGrafter"/>
</dbReference>
<organism evidence="14">
    <name type="scientific">marine metagenome</name>
    <dbReference type="NCBI Taxonomy" id="408172"/>
    <lineage>
        <taxon>unclassified sequences</taxon>
        <taxon>metagenomes</taxon>
        <taxon>ecological metagenomes</taxon>
    </lineage>
</organism>
<keyword evidence="3" id="KW-0639">Primosome</keyword>
<dbReference type="Pfam" id="PF08275">
    <property type="entry name" value="DNAG_N"/>
    <property type="match status" value="1"/>
</dbReference>
<dbReference type="HAMAP" id="MF_00974">
    <property type="entry name" value="DNA_primase_DnaG"/>
    <property type="match status" value="1"/>
</dbReference>
<dbReference type="PANTHER" id="PTHR30313">
    <property type="entry name" value="DNA PRIMASE"/>
    <property type="match status" value="1"/>
</dbReference>
<keyword evidence="10" id="KW-0460">Magnesium</keyword>
<dbReference type="FunFam" id="3.90.580.10:FF:000001">
    <property type="entry name" value="DNA primase"/>
    <property type="match status" value="1"/>
</dbReference>
<evidence type="ECO:0000256" key="4">
    <source>
        <dbReference type="ARBA" id="ARBA00022679"/>
    </source>
</evidence>
<keyword evidence="8" id="KW-0863">Zinc-finger</keyword>
<dbReference type="InterPro" id="IPR006295">
    <property type="entry name" value="DNA_primase_DnaG"/>
</dbReference>
<evidence type="ECO:0000256" key="11">
    <source>
        <dbReference type="ARBA" id="ARBA00023125"/>
    </source>
</evidence>
<keyword evidence="4" id="KW-0808">Transferase</keyword>
<evidence type="ECO:0000259" key="13">
    <source>
        <dbReference type="PROSITE" id="PS50880"/>
    </source>
</evidence>
<dbReference type="InterPro" id="IPR019475">
    <property type="entry name" value="DNA_primase_DnaB-bd"/>
</dbReference>
<feature type="domain" description="Toprim" evidence="13">
    <location>
        <begin position="255"/>
        <end position="334"/>
    </location>
</feature>
<dbReference type="PROSITE" id="PS50880">
    <property type="entry name" value="TOPRIM"/>
    <property type="match status" value="1"/>
</dbReference>
<reference evidence="14" key="1">
    <citation type="submission" date="2018-05" db="EMBL/GenBank/DDBJ databases">
        <authorList>
            <person name="Lanie J.A."/>
            <person name="Ng W.-L."/>
            <person name="Kazmierczak K.M."/>
            <person name="Andrzejewski T.M."/>
            <person name="Davidsen T.M."/>
            <person name="Wayne K.J."/>
            <person name="Tettelin H."/>
            <person name="Glass J.I."/>
            <person name="Rusch D."/>
            <person name="Podicherti R."/>
            <person name="Tsui H.-C.T."/>
            <person name="Winkler M.E."/>
        </authorList>
    </citation>
    <scope>NUCLEOTIDE SEQUENCE</scope>
</reference>
<dbReference type="SUPFAM" id="SSF57783">
    <property type="entry name" value="Zinc beta-ribbon"/>
    <property type="match status" value="1"/>
</dbReference>
<dbReference type="InterPro" id="IPR037068">
    <property type="entry name" value="DNA_primase_core_N_sf"/>
</dbReference>
<dbReference type="AlphaFoldDB" id="A0A381ZUL7"/>
<dbReference type="PIRSF" id="PIRSF002811">
    <property type="entry name" value="DnaG"/>
    <property type="match status" value="1"/>
</dbReference>
<dbReference type="InterPro" id="IPR006171">
    <property type="entry name" value="TOPRIM_dom"/>
</dbReference>
<dbReference type="PANTHER" id="PTHR30313:SF2">
    <property type="entry name" value="DNA PRIMASE"/>
    <property type="match status" value="1"/>
</dbReference>
<dbReference type="Pfam" id="PF13155">
    <property type="entry name" value="Toprim_2"/>
    <property type="match status" value="1"/>
</dbReference>
<keyword evidence="6" id="KW-0235">DNA replication</keyword>
<keyword evidence="11" id="KW-0238">DNA-binding</keyword>
<dbReference type="InterPro" id="IPR016136">
    <property type="entry name" value="DNA_helicase_N/primase_C"/>
</dbReference>
<dbReference type="InterPro" id="IPR036977">
    <property type="entry name" value="DNA_primase_Znf_CHC2"/>
</dbReference>
<keyword evidence="7" id="KW-0479">Metal-binding</keyword>
<evidence type="ECO:0000256" key="2">
    <source>
        <dbReference type="ARBA" id="ARBA00022478"/>
    </source>
</evidence>
<dbReference type="InterPro" id="IPR030846">
    <property type="entry name" value="DnaG_bac"/>
</dbReference>
<dbReference type="Gene3D" id="3.90.980.10">
    <property type="entry name" value="DNA primase, catalytic core, N-terminal domain"/>
    <property type="match status" value="1"/>
</dbReference>
<keyword evidence="12" id="KW-0804">Transcription</keyword>
<keyword evidence="2" id="KW-0240">DNA-directed RNA polymerase</keyword>
<dbReference type="GO" id="GO:0003677">
    <property type="term" value="F:DNA binding"/>
    <property type="evidence" value="ECO:0007669"/>
    <property type="project" value="UniProtKB-KW"/>
</dbReference>
<dbReference type="InterPro" id="IPR013264">
    <property type="entry name" value="DNAG_N"/>
</dbReference>
<dbReference type="CDD" id="cd03364">
    <property type="entry name" value="TOPRIM_DnaG_primases"/>
    <property type="match status" value="1"/>
</dbReference>
<gene>
    <name evidence="14" type="ORF">METZ01_LOCUS145842</name>
</gene>
<dbReference type="GO" id="GO:1990077">
    <property type="term" value="C:primosome complex"/>
    <property type="evidence" value="ECO:0007669"/>
    <property type="project" value="UniProtKB-KW"/>
</dbReference>
<comment type="cofactor">
    <cofactor evidence="1">
        <name>Zn(2+)</name>
        <dbReference type="ChEBI" id="CHEBI:29105"/>
    </cofactor>
</comment>
<evidence type="ECO:0000256" key="3">
    <source>
        <dbReference type="ARBA" id="ARBA00022515"/>
    </source>
</evidence>